<reference evidence="7" key="1">
    <citation type="journal article" date="2015" name="Int. J. Syst. Evol. Microbiol.">
        <title>Rhizobium oryzicola sp. nov., potential plant-growth-promoting endophytic bacteria isolated from rice roots.</title>
        <authorList>
            <person name="Zhang X.X."/>
            <person name="Gao J.S."/>
            <person name="Cao Y.H."/>
            <person name="Sheirdil R.A."/>
            <person name="Wang X.C."/>
            <person name="Zhang L."/>
        </authorList>
    </citation>
    <scope>NUCLEOTIDE SEQUENCE</scope>
    <source>
        <strain evidence="7">05753</strain>
    </source>
</reference>
<protein>
    <submittedName>
        <fullName evidence="7">Iron ABC transporter permease</fullName>
    </submittedName>
</protein>
<feature type="transmembrane region" description="Helical" evidence="5">
    <location>
        <begin position="261"/>
        <end position="283"/>
    </location>
</feature>
<feature type="transmembrane region" description="Helical" evidence="5">
    <location>
        <begin position="462"/>
        <end position="484"/>
    </location>
</feature>
<proteinExistence type="inferred from homology"/>
<dbReference type="SUPFAM" id="SSF161098">
    <property type="entry name" value="MetI-like"/>
    <property type="match status" value="2"/>
</dbReference>
<evidence type="ECO:0000256" key="3">
    <source>
        <dbReference type="ARBA" id="ARBA00022989"/>
    </source>
</evidence>
<evidence type="ECO:0000256" key="5">
    <source>
        <dbReference type="RuleBase" id="RU363032"/>
    </source>
</evidence>
<dbReference type="PROSITE" id="PS50928">
    <property type="entry name" value="ABC_TM1"/>
    <property type="match status" value="2"/>
</dbReference>
<dbReference type="PANTHER" id="PTHR43496">
    <property type="entry name" value="PROTEIN LPLB"/>
    <property type="match status" value="1"/>
</dbReference>
<keyword evidence="8" id="KW-1185">Reference proteome</keyword>
<dbReference type="PANTHER" id="PTHR43496:SF1">
    <property type="entry name" value="POLYGALACTURONAN_RHAMNOGALACTURONAN TRANSPORT SYSTEM PERMEASE PROTEIN YTEP"/>
    <property type="match status" value="1"/>
</dbReference>
<keyword evidence="5" id="KW-0813">Transport</keyword>
<organism evidence="7 8">
    <name type="scientific">Rhizobium oryzicola</name>
    <dbReference type="NCBI Taxonomy" id="1232668"/>
    <lineage>
        <taxon>Bacteria</taxon>
        <taxon>Pseudomonadati</taxon>
        <taxon>Pseudomonadota</taxon>
        <taxon>Alphaproteobacteria</taxon>
        <taxon>Hyphomicrobiales</taxon>
        <taxon>Rhizobiaceae</taxon>
        <taxon>Rhizobium/Agrobacterium group</taxon>
        <taxon>Rhizobium</taxon>
    </lineage>
</organism>
<dbReference type="Pfam" id="PF00528">
    <property type="entry name" value="BPD_transp_1"/>
    <property type="match status" value="2"/>
</dbReference>
<dbReference type="CDD" id="cd06261">
    <property type="entry name" value="TM_PBP2"/>
    <property type="match status" value="2"/>
</dbReference>
<feature type="transmembrane region" description="Helical" evidence="5">
    <location>
        <begin position="351"/>
        <end position="373"/>
    </location>
</feature>
<dbReference type="RefSeq" id="WP_302077299.1">
    <property type="nucleotide sequence ID" value="NZ_JAUKWQ010000004.1"/>
</dbReference>
<evidence type="ECO:0000256" key="4">
    <source>
        <dbReference type="ARBA" id="ARBA00023136"/>
    </source>
</evidence>
<feature type="transmembrane region" description="Helical" evidence="5">
    <location>
        <begin position="127"/>
        <end position="146"/>
    </location>
</feature>
<feature type="domain" description="ABC transmembrane type-1" evidence="6">
    <location>
        <begin position="223"/>
        <end position="428"/>
    </location>
</feature>
<keyword evidence="4 5" id="KW-0472">Membrane</keyword>
<evidence type="ECO:0000259" key="6">
    <source>
        <dbReference type="PROSITE" id="PS50928"/>
    </source>
</evidence>
<evidence type="ECO:0000313" key="7">
    <source>
        <dbReference type="EMBL" id="MDO1583106.1"/>
    </source>
</evidence>
<feature type="transmembrane region" description="Helical" evidence="5">
    <location>
        <begin position="7"/>
        <end position="25"/>
    </location>
</feature>
<name>A0ABT8SXN8_9HYPH</name>
<feature type="transmembrane region" description="Helical" evidence="5">
    <location>
        <begin position="648"/>
        <end position="671"/>
    </location>
</feature>
<feature type="transmembrane region" description="Helical" evidence="5">
    <location>
        <begin position="691"/>
        <end position="716"/>
    </location>
</feature>
<keyword evidence="2 5" id="KW-0812">Transmembrane</keyword>
<dbReference type="InterPro" id="IPR035906">
    <property type="entry name" value="MetI-like_sf"/>
</dbReference>
<comment type="subcellular location">
    <subcellularLocation>
        <location evidence="1 5">Cell membrane</location>
        <topology evidence="1 5">Multi-pass membrane protein</topology>
    </subcellularLocation>
</comment>
<comment type="caution">
    <text evidence="7">The sequence shown here is derived from an EMBL/GenBank/DDBJ whole genome shotgun (WGS) entry which is preliminary data.</text>
</comment>
<dbReference type="Gene3D" id="1.10.3720.10">
    <property type="entry name" value="MetI-like"/>
    <property type="match status" value="2"/>
</dbReference>
<evidence type="ECO:0000313" key="8">
    <source>
        <dbReference type="Proteomes" id="UP001169006"/>
    </source>
</evidence>
<feature type="transmembrane region" description="Helical" evidence="5">
    <location>
        <begin position="227"/>
        <end position="249"/>
    </location>
</feature>
<comment type="similarity">
    <text evidence="5">Belongs to the binding-protein-dependent transport system permease family.</text>
</comment>
<sequence>MTNSIRRLDYVLLAGFVALVCLPWYRLEAGFFSLGWLSGFPLDQTSAPAVVEIGLHAKWWLTPLIVTFGVATAARLIRQPERRGAVLAACGAFGLIFLAVQGLAITFNGWTWAWTEALFGPLSAGQSSMGAGATLTAILFVLLFSFGLADRGVMRGDAFVVSAISLLIFLVVIFVFYPVISMLVAAFQAVDGSFDPDGFIRNIQDPSIWSLDCVIGGNRCGVAWRTFFLAIMTATGATAIGLCFALVATRTRFPFKPLLRILTILPIITPPFVVGLALTLLFGRSGVVTEALSWLFGIEPGRWLYGLTGIWIAQVLSFTPISFLVLIGVVEGVSPSMEEASLTLRANRLRTFWKVSLPLMKPGLANAFLIGFIESMADFGNPMVLGGSHGVLSTEIFFAVVGSQNDPSRAAVLAIILLFFTMSAFLAQRLWLSGKSYATVTGKGDSGAHISLPRPLSVGVHAVVLPWIAFTIIVYGMIFFGGFVKTWGLDNSLTLQHYIKAFSIGWRESGSIAWTGVAWNSFWTTMEISLISAPLTAIVGLLTAYLIVRQKFVGRGLFEFALMMSFAIPGTVIGISYIMAFNLPPIEMTGTALILVACFVFRNMPVGVRGGVAAMSQLDKSLDEASLTLGANSFRTIRKVTLPLLRPAITAALVYSFVRAITSISAVIFLVSAQYNMSTAFIVGLVENGEYGVAIAYSSALIVVMTVIISGFQLLVGQRRLRRENRVNIPGRAAAAPAAVIKEKAA</sequence>
<evidence type="ECO:0000256" key="1">
    <source>
        <dbReference type="ARBA" id="ARBA00004651"/>
    </source>
</evidence>
<accession>A0ABT8SXN8</accession>
<feature type="transmembrane region" description="Helical" evidence="5">
    <location>
        <begin position="592"/>
        <end position="612"/>
    </location>
</feature>
<feature type="transmembrane region" description="Helical" evidence="5">
    <location>
        <begin position="528"/>
        <end position="548"/>
    </location>
</feature>
<dbReference type="Proteomes" id="UP001169006">
    <property type="component" value="Unassembled WGS sequence"/>
</dbReference>
<feature type="transmembrane region" description="Helical" evidence="5">
    <location>
        <begin position="560"/>
        <end position="580"/>
    </location>
</feature>
<dbReference type="InterPro" id="IPR000515">
    <property type="entry name" value="MetI-like"/>
</dbReference>
<feature type="transmembrane region" description="Helical" evidence="5">
    <location>
        <begin position="303"/>
        <end position="330"/>
    </location>
</feature>
<feature type="transmembrane region" description="Helical" evidence="5">
    <location>
        <begin position="410"/>
        <end position="427"/>
    </location>
</feature>
<keyword evidence="3 5" id="KW-1133">Transmembrane helix</keyword>
<dbReference type="EMBL" id="JAUKWQ010000004">
    <property type="protein sequence ID" value="MDO1583106.1"/>
    <property type="molecule type" value="Genomic_DNA"/>
</dbReference>
<evidence type="ECO:0000256" key="2">
    <source>
        <dbReference type="ARBA" id="ARBA00022692"/>
    </source>
</evidence>
<reference evidence="7" key="2">
    <citation type="submission" date="2023-07" db="EMBL/GenBank/DDBJ databases">
        <authorList>
            <person name="Sun H."/>
        </authorList>
    </citation>
    <scope>NUCLEOTIDE SEQUENCE</scope>
    <source>
        <strain evidence="7">05753</strain>
    </source>
</reference>
<feature type="transmembrane region" description="Helical" evidence="5">
    <location>
        <begin position="59"/>
        <end position="77"/>
    </location>
</feature>
<feature type="transmembrane region" description="Helical" evidence="5">
    <location>
        <begin position="158"/>
        <end position="180"/>
    </location>
</feature>
<gene>
    <name evidence="7" type="ORF">Q2T52_13525</name>
</gene>
<feature type="transmembrane region" description="Helical" evidence="5">
    <location>
        <begin position="84"/>
        <end position="107"/>
    </location>
</feature>
<feature type="domain" description="ABC transmembrane type-1" evidence="6">
    <location>
        <begin position="522"/>
        <end position="714"/>
    </location>
</feature>